<dbReference type="Gramene" id="EFJ26055">
    <property type="protein sequence ID" value="EFJ26055"/>
    <property type="gene ID" value="SELMODRAFT_413468"/>
</dbReference>
<feature type="compositionally biased region" description="Basic and acidic residues" evidence="1">
    <location>
        <begin position="156"/>
        <end position="165"/>
    </location>
</feature>
<dbReference type="EMBL" id="GL377585">
    <property type="protein sequence ID" value="EFJ26055.1"/>
    <property type="molecule type" value="Genomic_DNA"/>
</dbReference>
<evidence type="ECO:0000256" key="1">
    <source>
        <dbReference type="SAM" id="MobiDB-lite"/>
    </source>
</evidence>
<feature type="compositionally biased region" description="Low complexity" evidence="1">
    <location>
        <begin position="198"/>
        <end position="207"/>
    </location>
</feature>
<feature type="region of interest" description="Disordered" evidence="1">
    <location>
        <begin position="77"/>
        <end position="103"/>
    </location>
</feature>
<feature type="region of interest" description="Disordered" evidence="1">
    <location>
        <begin position="116"/>
        <end position="220"/>
    </location>
</feature>
<evidence type="ECO:0000313" key="3">
    <source>
        <dbReference type="Proteomes" id="UP000001514"/>
    </source>
</evidence>
<evidence type="ECO:0000313" key="2">
    <source>
        <dbReference type="EMBL" id="EFJ26055.1"/>
    </source>
</evidence>
<dbReference type="AlphaFoldDB" id="D8RPK0"/>
<dbReference type="KEGG" id="smo:SELMODRAFT_413468"/>
<dbReference type="InParanoid" id="D8RPK0"/>
<keyword evidence="3" id="KW-1185">Reference proteome</keyword>
<protein>
    <submittedName>
        <fullName evidence="2">Uncharacterized protein</fullName>
    </submittedName>
</protein>
<gene>
    <name evidence="2" type="ORF">SELMODRAFT_413468</name>
</gene>
<dbReference type="Proteomes" id="UP000001514">
    <property type="component" value="Unassembled WGS sequence"/>
</dbReference>
<accession>D8RPK0</accession>
<organism evidence="3">
    <name type="scientific">Selaginella moellendorffii</name>
    <name type="common">Spikemoss</name>
    <dbReference type="NCBI Taxonomy" id="88036"/>
    <lineage>
        <taxon>Eukaryota</taxon>
        <taxon>Viridiplantae</taxon>
        <taxon>Streptophyta</taxon>
        <taxon>Embryophyta</taxon>
        <taxon>Tracheophyta</taxon>
        <taxon>Lycopodiopsida</taxon>
        <taxon>Selaginellales</taxon>
        <taxon>Selaginellaceae</taxon>
        <taxon>Selaginella</taxon>
    </lineage>
</organism>
<feature type="compositionally biased region" description="Basic residues" evidence="1">
    <location>
        <begin position="208"/>
        <end position="220"/>
    </location>
</feature>
<proteinExistence type="predicted"/>
<feature type="compositionally biased region" description="Polar residues" evidence="1">
    <location>
        <begin position="139"/>
        <end position="153"/>
    </location>
</feature>
<name>D8RPK0_SELML</name>
<dbReference type="HOGENOM" id="CLU_1257949_0_0_1"/>
<dbReference type="OrthoDB" id="1939633at2759"/>
<feature type="compositionally biased region" description="Basic and acidic residues" evidence="1">
    <location>
        <begin position="27"/>
        <end position="38"/>
    </location>
</feature>
<reference evidence="2 3" key="1">
    <citation type="journal article" date="2011" name="Science">
        <title>The Selaginella genome identifies genetic changes associated with the evolution of vascular plants.</title>
        <authorList>
            <person name="Banks J.A."/>
            <person name="Nishiyama T."/>
            <person name="Hasebe M."/>
            <person name="Bowman J.L."/>
            <person name="Gribskov M."/>
            <person name="dePamphilis C."/>
            <person name="Albert V.A."/>
            <person name="Aono N."/>
            <person name="Aoyama T."/>
            <person name="Ambrose B.A."/>
            <person name="Ashton N.W."/>
            <person name="Axtell M.J."/>
            <person name="Barker E."/>
            <person name="Barker M.S."/>
            <person name="Bennetzen J.L."/>
            <person name="Bonawitz N.D."/>
            <person name="Chapple C."/>
            <person name="Cheng C."/>
            <person name="Correa L.G."/>
            <person name="Dacre M."/>
            <person name="DeBarry J."/>
            <person name="Dreyer I."/>
            <person name="Elias M."/>
            <person name="Engstrom E.M."/>
            <person name="Estelle M."/>
            <person name="Feng L."/>
            <person name="Finet C."/>
            <person name="Floyd S.K."/>
            <person name="Frommer W.B."/>
            <person name="Fujita T."/>
            <person name="Gramzow L."/>
            <person name="Gutensohn M."/>
            <person name="Harholt J."/>
            <person name="Hattori M."/>
            <person name="Heyl A."/>
            <person name="Hirai T."/>
            <person name="Hiwatashi Y."/>
            <person name="Ishikawa M."/>
            <person name="Iwata M."/>
            <person name="Karol K.G."/>
            <person name="Koehler B."/>
            <person name="Kolukisaoglu U."/>
            <person name="Kubo M."/>
            <person name="Kurata T."/>
            <person name="Lalonde S."/>
            <person name="Li K."/>
            <person name="Li Y."/>
            <person name="Litt A."/>
            <person name="Lyons E."/>
            <person name="Manning G."/>
            <person name="Maruyama T."/>
            <person name="Michael T.P."/>
            <person name="Mikami K."/>
            <person name="Miyazaki S."/>
            <person name="Morinaga S."/>
            <person name="Murata T."/>
            <person name="Mueller-Roeber B."/>
            <person name="Nelson D.R."/>
            <person name="Obara M."/>
            <person name="Oguri Y."/>
            <person name="Olmstead R.G."/>
            <person name="Onodera N."/>
            <person name="Petersen B.L."/>
            <person name="Pils B."/>
            <person name="Prigge M."/>
            <person name="Rensing S.A."/>
            <person name="Riano-Pachon D.M."/>
            <person name="Roberts A.W."/>
            <person name="Sato Y."/>
            <person name="Scheller H.V."/>
            <person name="Schulz B."/>
            <person name="Schulz C."/>
            <person name="Shakirov E.V."/>
            <person name="Shibagaki N."/>
            <person name="Shinohara N."/>
            <person name="Shippen D.E."/>
            <person name="Soerensen I."/>
            <person name="Sotooka R."/>
            <person name="Sugimoto N."/>
            <person name="Sugita M."/>
            <person name="Sumikawa N."/>
            <person name="Tanurdzic M."/>
            <person name="Theissen G."/>
            <person name="Ulvskov P."/>
            <person name="Wakazuki S."/>
            <person name="Weng J.K."/>
            <person name="Willats W.W."/>
            <person name="Wipf D."/>
            <person name="Wolf P.G."/>
            <person name="Yang L."/>
            <person name="Zimmer A.D."/>
            <person name="Zhu Q."/>
            <person name="Mitros T."/>
            <person name="Hellsten U."/>
            <person name="Loque D."/>
            <person name="Otillar R."/>
            <person name="Salamov A."/>
            <person name="Schmutz J."/>
            <person name="Shapiro H."/>
            <person name="Lindquist E."/>
            <person name="Lucas S."/>
            <person name="Rokhsar D."/>
            <person name="Grigoriev I.V."/>
        </authorList>
    </citation>
    <scope>NUCLEOTIDE SEQUENCE [LARGE SCALE GENOMIC DNA]</scope>
</reference>
<feature type="region of interest" description="Disordered" evidence="1">
    <location>
        <begin position="1"/>
        <end position="52"/>
    </location>
</feature>
<sequence>MAEEGGAIVTKAAAAALAPPPPPPCAEGKENVAPDGEKGIIGSPLPDGFPRRPLQDITQVLESDNRTESITITCTGQSKTTRAKKGTTKTTTTCKGKENRRCKSRTGLEQVVLVTSSKMQQAEGDSPTVETLDDIKQAHTPSQSTVHSEQTTSRSRHSDGEKQEDAAAEGTLQPGAAALGDEGEDSGVVLRKKKRKSQAQAQATAAAKPKHNKSSILKFR</sequence>